<dbReference type="PROSITE" id="PS00237">
    <property type="entry name" value="G_PROTEIN_RECEP_F1_1"/>
    <property type="match status" value="1"/>
</dbReference>
<dbReference type="KEGG" id="dpte:113795260"/>
<evidence type="ECO:0000259" key="15">
    <source>
        <dbReference type="PROSITE" id="PS50262"/>
    </source>
</evidence>
<feature type="transmembrane region" description="Helical" evidence="14">
    <location>
        <begin position="346"/>
        <end position="363"/>
    </location>
</feature>
<evidence type="ECO:0000256" key="6">
    <source>
        <dbReference type="ARBA" id="ARBA00023040"/>
    </source>
</evidence>
<comment type="similarity">
    <text evidence="2 12">Belongs to the G-protein coupled receptor 1 family.</text>
</comment>
<dbReference type="OMA" id="RNILLIW"/>
<dbReference type="PANTHER" id="PTHR24243:SF208">
    <property type="entry name" value="PYROKININ-1 RECEPTOR"/>
    <property type="match status" value="1"/>
</dbReference>
<dbReference type="GO" id="GO:0001607">
    <property type="term" value="F:neuromedin U receptor activity"/>
    <property type="evidence" value="ECO:0007669"/>
    <property type="project" value="InterPro"/>
</dbReference>
<keyword evidence="10" id="KW-0325">Glycoprotein</keyword>
<dbReference type="InParanoid" id="A0A6P6Y8C1"/>
<evidence type="ECO:0000256" key="7">
    <source>
        <dbReference type="ARBA" id="ARBA00023136"/>
    </source>
</evidence>
<dbReference type="PANTHER" id="PTHR24243">
    <property type="entry name" value="G-PROTEIN COUPLED RECEPTOR"/>
    <property type="match status" value="1"/>
</dbReference>
<evidence type="ECO:0000256" key="2">
    <source>
        <dbReference type="ARBA" id="ARBA00010663"/>
    </source>
</evidence>
<dbReference type="AlphaFoldDB" id="A0A6P6Y8C1"/>
<organism evidence="16 17">
    <name type="scientific">Dermatophagoides pteronyssinus</name>
    <name type="common">European house dust mite</name>
    <dbReference type="NCBI Taxonomy" id="6956"/>
    <lineage>
        <taxon>Eukaryota</taxon>
        <taxon>Metazoa</taxon>
        <taxon>Ecdysozoa</taxon>
        <taxon>Arthropoda</taxon>
        <taxon>Chelicerata</taxon>
        <taxon>Arachnida</taxon>
        <taxon>Acari</taxon>
        <taxon>Acariformes</taxon>
        <taxon>Sarcoptiformes</taxon>
        <taxon>Astigmata</taxon>
        <taxon>Psoroptidia</taxon>
        <taxon>Analgoidea</taxon>
        <taxon>Pyroglyphidae</taxon>
        <taxon>Dermatophagoidinae</taxon>
        <taxon>Dermatophagoides</taxon>
    </lineage>
</organism>
<dbReference type="Proteomes" id="UP000515146">
    <property type="component" value="Unplaced"/>
</dbReference>
<evidence type="ECO:0000256" key="8">
    <source>
        <dbReference type="ARBA" id="ARBA00023157"/>
    </source>
</evidence>
<keyword evidence="4 12" id="KW-0812">Transmembrane</keyword>
<evidence type="ECO:0000256" key="3">
    <source>
        <dbReference type="ARBA" id="ARBA00022475"/>
    </source>
</evidence>
<comment type="subcellular location">
    <subcellularLocation>
        <location evidence="1">Cell membrane</location>
        <topology evidence="1">Multi-pass membrane protein</topology>
    </subcellularLocation>
</comment>
<feature type="transmembrane region" description="Helical" evidence="14">
    <location>
        <begin position="42"/>
        <end position="71"/>
    </location>
</feature>
<name>A0A6P6Y8C1_DERPT</name>
<feature type="transmembrane region" description="Helical" evidence="14">
    <location>
        <begin position="537"/>
        <end position="559"/>
    </location>
</feature>
<keyword evidence="16" id="KW-1185">Reference proteome</keyword>
<keyword evidence="3" id="KW-1003">Cell membrane</keyword>
<dbReference type="OrthoDB" id="5962705at2759"/>
<dbReference type="PRINTS" id="PR00237">
    <property type="entry name" value="GPCRRHODOPSN"/>
</dbReference>
<evidence type="ECO:0000256" key="5">
    <source>
        <dbReference type="ARBA" id="ARBA00022989"/>
    </source>
</evidence>
<feature type="transmembrane region" description="Helical" evidence="14">
    <location>
        <begin position="176"/>
        <end position="198"/>
    </location>
</feature>
<evidence type="ECO:0000256" key="11">
    <source>
        <dbReference type="ARBA" id="ARBA00023224"/>
    </source>
</evidence>
<evidence type="ECO:0000256" key="14">
    <source>
        <dbReference type="SAM" id="Phobius"/>
    </source>
</evidence>
<dbReference type="RefSeq" id="XP_027201251.1">
    <property type="nucleotide sequence ID" value="XM_027345450.1"/>
</dbReference>
<gene>
    <name evidence="17" type="primary">LOC113795260</name>
</gene>
<feature type="region of interest" description="Disordered" evidence="13">
    <location>
        <begin position="402"/>
        <end position="441"/>
    </location>
</feature>
<dbReference type="PRINTS" id="PR01565">
    <property type="entry name" value="NEUROMEDINUR"/>
</dbReference>
<proteinExistence type="inferred from homology"/>
<dbReference type="InterPro" id="IPR000276">
    <property type="entry name" value="GPCR_Rhodpsn"/>
</dbReference>
<dbReference type="PROSITE" id="PS50262">
    <property type="entry name" value="G_PROTEIN_RECEP_F1_2"/>
    <property type="match status" value="1"/>
</dbReference>
<keyword evidence="6 12" id="KW-0297">G-protein coupled receptor</keyword>
<evidence type="ECO:0000256" key="13">
    <source>
        <dbReference type="SAM" id="MobiDB-lite"/>
    </source>
</evidence>
<dbReference type="Gene3D" id="1.20.1070.10">
    <property type="entry name" value="Rhodopsin 7-helix transmembrane proteins"/>
    <property type="match status" value="1"/>
</dbReference>
<feature type="transmembrane region" description="Helical" evidence="14">
    <location>
        <begin position="124"/>
        <end position="146"/>
    </location>
</feature>
<feature type="compositionally biased region" description="Gly residues" evidence="13">
    <location>
        <begin position="404"/>
        <end position="416"/>
    </location>
</feature>
<feature type="domain" description="G-protein coupled receptors family 1 profile" evidence="15">
    <location>
        <begin position="62"/>
        <end position="372"/>
    </location>
</feature>
<feature type="transmembrane region" description="Helical" evidence="14">
    <location>
        <begin position="234"/>
        <end position="256"/>
    </location>
</feature>
<evidence type="ECO:0000313" key="17">
    <source>
        <dbReference type="RefSeq" id="XP_027201251.1"/>
    </source>
</evidence>
<feature type="transmembrane region" description="Helical" evidence="14">
    <location>
        <begin position="83"/>
        <end position="104"/>
    </location>
</feature>
<evidence type="ECO:0000256" key="10">
    <source>
        <dbReference type="ARBA" id="ARBA00023180"/>
    </source>
</evidence>
<sequence length="595" mass="67508">MNKTIDNIDIDDLNNDLNDDYELLNITEHLYQHLGPQQALPLIWLIIMTIVYIIILISGLIGNIITILVIFRFRYMQTITNLYLCNLAITDLISLMFSLPLELYTLWHQYPWQLGSVMCSLKTLILEGTANASVLTLVAFTVERFLAICGSSKHQTLQPTTQTLFNFKSILHIKRLVYRNILLIWLISISGAIPLVLLTRVNYLETTNHQKQKLIKQSAWCGLAYNVPDKRWELIMLSSTIIFFLIPLLIISCLYYKIAKKLKKTIKLDYNFNLQQSSLSNDYYGQQQQQQLNDHLQSRKIIQSRRIVIRMLVVIVIVFTFCWSPFHAQRLLFLYVTLYSSWNMFLRQINGILFLSAGCLYYLNSSLNPLIYSLLSTRFRAAFMLYVQQSCFGRHSFNSSGHSNSGGGGGVNGGCQSGQQHQCHQHHPQQQQQPRTNRKCLSHQLSIGSRQIGADNGGGAGGGNNNSINSSIILVNDVPAAVDGGNNDNNTMCLTNKHPDTIQKKIPSIVMTDISMMNNRNNYNHHHQKHRNNELRFGRTVVVPAPSACFFCFCFSFFIREFGHDKFVGSKSSTAIILPPPATPTPTPIPLQSSP</sequence>
<keyword evidence="8" id="KW-1015">Disulfide bond</keyword>
<evidence type="ECO:0000256" key="1">
    <source>
        <dbReference type="ARBA" id="ARBA00004651"/>
    </source>
</evidence>
<reference evidence="17" key="1">
    <citation type="submission" date="2025-08" db="UniProtKB">
        <authorList>
            <consortium name="RefSeq"/>
        </authorList>
    </citation>
    <scope>IDENTIFICATION</scope>
    <source>
        <strain evidence="17">Airmid</strain>
    </source>
</reference>
<dbReference type="Pfam" id="PF00001">
    <property type="entry name" value="7tm_1"/>
    <property type="match status" value="1"/>
</dbReference>
<keyword evidence="9 12" id="KW-0675">Receptor</keyword>
<evidence type="ECO:0000313" key="16">
    <source>
        <dbReference type="Proteomes" id="UP000515146"/>
    </source>
</evidence>
<evidence type="ECO:0000256" key="12">
    <source>
        <dbReference type="RuleBase" id="RU000688"/>
    </source>
</evidence>
<dbReference type="InterPro" id="IPR005390">
    <property type="entry name" value="NeuromedU_rcpt"/>
</dbReference>
<dbReference type="SUPFAM" id="SSF81321">
    <property type="entry name" value="Family A G protein-coupled receptor-like"/>
    <property type="match status" value="1"/>
</dbReference>
<keyword evidence="11 12" id="KW-0807">Transducer</keyword>
<protein>
    <submittedName>
        <fullName evidence="17">Neuromedin-U receptor 2-like</fullName>
    </submittedName>
</protein>
<evidence type="ECO:0000256" key="4">
    <source>
        <dbReference type="ARBA" id="ARBA00022692"/>
    </source>
</evidence>
<dbReference type="InterPro" id="IPR017452">
    <property type="entry name" value="GPCR_Rhodpsn_7TM"/>
</dbReference>
<keyword evidence="7 14" id="KW-0472">Membrane</keyword>
<dbReference type="GO" id="GO:0005886">
    <property type="term" value="C:plasma membrane"/>
    <property type="evidence" value="ECO:0007669"/>
    <property type="project" value="UniProtKB-SubCell"/>
</dbReference>
<feature type="transmembrane region" description="Helical" evidence="14">
    <location>
        <begin position="307"/>
        <end position="326"/>
    </location>
</feature>
<accession>A0A6P6Y8C1</accession>
<keyword evidence="5 14" id="KW-1133">Transmembrane helix</keyword>
<evidence type="ECO:0000256" key="9">
    <source>
        <dbReference type="ARBA" id="ARBA00023170"/>
    </source>
</evidence>
<feature type="compositionally biased region" description="Low complexity" evidence="13">
    <location>
        <begin position="417"/>
        <end position="434"/>
    </location>
</feature>